<organism evidence="4 5">
    <name type="scientific">Xylaria multiplex</name>
    <dbReference type="NCBI Taxonomy" id="323545"/>
    <lineage>
        <taxon>Eukaryota</taxon>
        <taxon>Fungi</taxon>
        <taxon>Dikarya</taxon>
        <taxon>Ascomycota</taxon>
        <taxon>Pezizomycotina</taxon>
        <taxon>Sordariomycetes</taxon>
        <taxon>Xylariomycetidae</taxon>
        <taxon>Xylariales</taxon>
        <taxon>Xylariaceae</taxon>
        <taxon>Xylaria</taxon>
    </lineage>
</organism>
<evidence type="ECO:0008006" key="6">
    <source>
        <dbReference type="Google" id="ProtNLM"/>
    </source>
</evidence>
<dbReference type="AlphaFoldDB" id="A0A7C8N1T3"/>
<evidence type="ECO:0000256" key="2">
    <source>
        <dbReference type="SAM" id="Phobius"/>
    </source>
</evidence>
<evidence type="ECO:0000313" key="4">
    <source>
        <dbReference type="EMBL" id="KAF2966216.1"/>
    </source>
</evidence>
<protein>
    <recommendedName>
        <fullName evidence="6">Ig-like domain-containing protein</fullName>
    </recommendedName>
</protein>
<feature type="transmembrane region" description="Helical" evidence="2">
    <location>
        <begin position="85"/>
        <end position="108"/>
    </location>
</feature>
<comment type="caution">
    <text evidence="4">The sequence shown here is derived from an EMBL/GenBank/DDBJ whole genome shotgun (WGS) entry which is preliminary data.</text>
</comment>
<evidence type="ECO:0000256" key="1">
    <source>
        <dbReference type="SAM" id="MobiDB-lite"/>
    </source>
</evidence>
<dbReference type="Proteomes" id="UP000481858">
    <property type="component" value="Unassembled WGS sequence"/>
</dbReference>
<feature type="signal peptide" evidence="3">
    <location>
        <begin position="1"/>
        <end position="20"/>
    </location>
</feature>
<keyword evidence="2" id="KW-0812">Transmembrane</keyword>
<feature type="chain" id="PRO_5028812871" description="Ig-like domain-containing protein" evidence="3">
    <location>
        <begin position="21"/>
        <end position="296"/>
    </location>
</feature>
<reference evidence="4 5" key="1">
    <citation type="submission" date="2019-12" db="EMBL/GenBank/DDBJ databases">
        <title>Draft genome sequence of the ascomycete Xylaria multiplex DSM 110363.</title>
        <authorList>
            <person name="Buettner E."/>
            <person name="Kellner H."/>
        </authorList>
    </citation>
    <scope>NUCLEOTIDE SEQUENCE [LARGE SCALE GENOMIC DNA]</scope>
    <source>
        <strain evidence="4 5">DSM 110363</strain>
    </source>
</reference>
<accession>A0A7C8N1T3</accession>
<evidence type="ECO:0000256" key="3">
    <source>
        <dbReference type="SAM" id="SignalP"/>
    </source>
</evidence>
<evidence type="ECO:0000313" key="5">
    <source>
        <dbReference type="Proteomes" id="UP000481858"/>
    </source>
</evidence>
<sequence>MMYLRFLIILIAAAAAHVDALSVVSEVCITNTTLNYRPWSTDILKWHSSPPSIQQKTTFIKGDYMVAGTSCLHGDNNDLKKDHTIITIILANLVLEFIVIALVVWLGWNTCFCQWYRGRRLQRNPERQRAEQVLNSHPQPIDLELGVVHARSSPRWPLTDDMETRINTPNDDQMNRKRPSTGTSVYCDTRNNHTQTTLVEAGNLSVDTEGIDITDTVIPETYTIDSETTQAFEPITEASESDLDMPHHTEAVALEGPLSSTGRERETYSSCSNQSGMGSYMNQDGIIVKDWAYHNL</sequence>
<dbReference type="InParanoid" id="A0A7C8N1T3"/>
<gene>
    <name evidence="4" type="ORF">GQX73_g7332</name>
</gene>
<keyword evidence="3" id="KW-0732">Signal</keyword>
<keyword evidence="2" id="KW-0472">Membrane</keyword>
<dbReference type="OrthoDB" id="4770996at2759"/>
<feature type="region of interest" description="Disordered" evidence="1">
    <location>
        <begin position="154"/>
        <end position="189"/>
    </location>
</feature>
<keyword evidence="5" id="KW-1185">Reference proteome</keyword>
<keyword evidence="2" id="KW-1133">Transmembrane helix</keyword>
<dbReference type="EMBL" id="WUBL01000094">
    <property type="protein sequence ID" value="KAF2966216.1"/>
    <property type="molecule type" value="Genomic_DNA"/>
</dbReference>
<name>A0A7C8N1T3_9PEZI</name>
<proteinExistence type="predicted"/>